<name>A0A6N6W0Z5_9BACT</name>
<evidence type="ECO:0000313" key="2">
    <source>
        <dbReference type="Proteomes" id="UP000437748"/>
    </source>
</evidence>
<dbReference type="SUPFAM" id="SSF53850">
    <property type="entry name" value="Periplasmic binding protein-like II"/>
    <property type="match status" value="1"/>
</dbReference>
<gene>
    <name evidence="1" type="ORF">GCL60_03985</name>
</gene>
<evidence type="ECO:0000313" key="1">
    <source>
        <dbReference type="EMBL" id="KAB8041108.1"/>
    </source>
</evidence>
<dbReference type="EMBL" id="WFLM01000001">
    <property type="protein sequence ID" value="KAB8041108.1"/>
    <property type="molecule type" value="Genomic_DNA"/>
</dbReference>
<keyword evidence="2" id="KW-1185">Reference proteome</keyword>
<sequence>MIRIILLILFFFHIKSYSLQTIQLGVEDINYYPIYGTFDFEDNQLKDYEGLSADIFRLFNKSQNEYEIIFNPRPVKRLYIEFLLKNSNLDAKFPDNPLWNKEQKVEAQKKIFYSDPILEYTDGAFVLNENKNLNINNLKSIGILAGFSPIGYEEKINSGNIIVEESFNVNSLLEKLLRKRLDAVYLSKFVMICKTQKLKKSNLVLFSNKLPNNSGYYYISTSKYPKFIKLFNEFLKNKKNTINKMQDYYLKFKCN</sequence>
<reference evidence="1 2" key="1">
    <citation type="submission" date="2019-10" db="EMBL/GenBank/DDBJ databases">
        <title>New species of Slilvanegrellaceae.</title>
        <authorList>
            <person name="Pitt A."/>
            <person name="Hahn M.W."/>
        </authorList>
    </citation>
    <scope>NUCLEOTIDE SEQUENCE [LARGE SCALE GENOMIC DNA]</scope>
    <source>
        <strain evidence="1 2">SP-Ram-0.45-NSY-1</strain>
    </source>
</reference>
<dbReference type="OrthoDB" id="5416480at2"/>
<dbReference type="RefSeq" id="WP_153418631.1">
    <property type="nucleotide sequence ID" value="NZ_WFLM01000001.1"/>
</dbReference>
<protein>
    <submittedName>
        <fullName evidence="1">Transporter substrate-binding domain-containing protein</fullName>
    </submittedName>
</protein>
<proteinExistence type="predicted"/>
<dbReference type="AlphaFoldDB" id="A0A6N6W0Z5"/>
<organism evidence="1 2">
    <name type="scientific">Silvanigrella paludirubra</name>
    <dbReference type="NCBI Taxonomy" id="2499159"/>
    <lineage>
        <taxon>Bacteria</taxon>
        <taxon>Pseudomonadati</taxon>
        <taxon>Bdellovibrionota</taxon>
        <taxon>Oligoflexia</taxon>
        <taxon>Silvanigrellales</taxon>
        <taxon>Silvanigrellaceae</taxon>
        <taxon>Silvanigrella</taxon>
    </lineage>
</organism>
<accession>A0A6N6W0Z5</accession>
<comment type="caution">
    <text evidence="1">The sequence shown here is derived from an EMBL/GenBank/DDBJ whole genome shotgun (WGS) entry which is preliminary data.</text>
</comment>
<dbReference type="Gene3D" id="3.40.190.10">
    <property type="entry name" value="Periplasmic binding protein-like II"/>
    <property type="match status" value="2"/>
</dbReference>
<dbReference type="Proteomes" id="UP000437748">
    <property type="component" value="Unassembled WGS sequence"/>
</dbReference>